<feature type="compositionally biased region" description="Polar residues" evidence="1">
    <location>
        <begin position="582"/>
        <end position="597"/>
    </location>
</feature>
<feature type="region of interest" description="Disordered" evidence="1">
    <location>
        <begin position="356"/>
        <end position="429"/>
    </location>
</feature>
<accession>A0A8R1I2C4</accession>
<feature type="compositionally biased region" description="Polar residues" evidence="1">
    <location>
        <begin position="664"/>
        <end position="681"/>
    </location>
</feature>
<dbReference type="Gene3D" id="2.60.200.10">
    <property type="match status" value="1"/>
</dbReference>
<name>A0A8R1I2C4_CAEJA</name>
<dbReference type="Pfam" id="PF03166">
    <property type="entry name" value="MH2"/>
    <property type="match status" value="1"/>
</dbReference>
<evidence type="ECO:0000259" key="2">
    <source>
        <dbReference type="PROSITE" id="PS51076"/>
    </source>
</evidence>
<feature type="compositionally biased region" description="Basic and acidic residues" evidence="1">
    <location>
        <begin position="475"/>
        <end position="495"/>
    </location>
</feature>
<dbReference type="PANTHER" id="PTHR22742">
    <property type="entry name" value="EXPANSION, ISOFORM A-RELATED"/>
    <property type="match status" value="1"/>
</dbReference>
<dbReference type="PROSITE" id="PS51076">
    <property type="entry name" value="MH2"/>
    <property type="match status" value="1"/>
</dbReference>
<sequence>MHRAYDPGQTIREKGLRNLQFNHAVVDRFSDDTKREMENGVSRSSLVHGTQTNPNSDTWYDTDAFLLDQVKEVLNKLGEGSIDDEIWGKIVIMERCRRVAKAYLRKTTVIIDGSEDEFDGKTLGFNHFDNSARDEHTMEIRAKIADGVILKMDYQGNIKGMARGAAPIICPGWKEPRNNCISDRLVRLHGKLNHGVSEDEKAYKVFDMRKFKHSLERELHDGTPDARSLLLKTCLRIALVKDGADMNRTPCWFTIVNLVALDMVKEKIPQIKSLLNGNALPVTKSPQPAVAPDTTGLDAQTLTQIIAAAVTQANKGTPAPTNNNNSGNLSISPEQLAQIASTISIAQTNTLRTADLAKKERSKKPYHFSTSSLDSSGEDSSGRRSEASTVVKSRAKRWEQVQKSNERERSPDLKVVDKTRTTRAHRPLLQDAIFTRSHSITSDYDSNKEHFDSGSWSSTQSRYKGGRSTSSSVVSEHELAALTRDELKETSEIREANAVSEDDEPPTNPPSPAPVPVALNVPTLPRKDYNPSSPTPTPEHVVPSFTFTAASESSALSSERITEGSSPLPSPPPPLPSTPQPNNNGHPPNASLQYNHQNNNVGSFTRAAARRWKFTSVEARPSPILTTAERARSSANCVLEQRTNGMRISRNHSQPAAVHPNWQRPYQPTNSRPHTINSIERNSPERARSQLVASSSQQVPRGLRRTPNPQYQQQQQQPRDQRPPAYNYGQSTLCREPALVSRVNRTGSLPWAPWQNVRRTHM</sequence>
<feature type="domain" description="MH2" evidence="2">
    <location>
        <begin position="87"/>
        <end position="286"/>
    </location>
</feature>
<feature type="compositionally biased region" description="Polar residues" evidence="1">
    <location>
        <begin position="454"/>
        <end position="474"/>
    </location>
</feature>
<feature type="region of interest" description="Disordered" evidence="1">
    <location>
        <begin position="442"/>
        <end position="597"/>
    </location>
</feature>
<feature type="compositionally biased region" description="Low complexity" evidence="1">
    <location>
        <begin position="369"/>
        <end position="379"/>
    </location>
</feature>
<dbReference type="Proteomes" id="UP000005237">
    <property type="component" value="Unassembled WGS sequence"/>
</dbReference>
<dbReference type="GO" id="GO:0009791">
    <property type="term" value="P:post-embryonic development"/>
    <property type="evidence" value="ECO:0007669"/>
    <property type="project" value="UniProtKB-ARBA"/>
</dbReference>
<dbReference type="InterPro" id="IPR001132">
    <property type="entry name" value="SMAD_dom_Dwarfin-type"/>
</dbReference>
<organism evidence="3 4">
    <name type="scientific">Caenorhabditis japonica</name>
    <dbReference type="NCBI Taxonomy" id="281687"/>
    <lineage>
        <taxon>Eukaryota</taxon>
        <taxon>Metazoa</taxon>
        <taxon>Ecdysozoa</taxon>
        <taxon>Nematoda</taxon>
        <taxon>Chromadorea</taxon>
        <taxon>Rhabditida</taxon>
        <taxon>Rhabditina</taxon>
        <taxon>Rhabditomorpha</taxon>
        <taxon>Rhabditoidea</taxon>
        <taxon>Rhabditidae</taxon>
        <taxon>Peloderinae</taxon>
        <taxon>Caenorhabditis</taxon>
    </lineage>
</organism>
<dbReference type="EnsemblMetazoa" id="CJA13691.1">
    <property type="protein sequence ID" value="CJA13691.1"/>
    <property type="gene ID" value="WBGene00132895"/>
</dbReference>
<feature type="compositionally biased region" description="Basic and acidic residues" evidence="1">
    <location>
        <begin position="396"/>
        <end position="420"/>
    </location>
</feature>
<keyword evidence="4" id="KW-1185">Reference proteome</keyword>
<dbReference type="AlphaFoldDB" id="A0A8R1I2C4"/>
<dbReference type="GO" id="GO:0006355">
    <property type="term" value="P:regulation of DNA-templated transcription"/>
    <property type="evidence" value="ECO:0007669"/>
    <property type="project" value="InterPro"/>
</dbReference>
<dbReference type="GO" id="GO:0050793">
    <property type="term" value="P:regulation of developmental process"/>
    <property type="evidence" value="ECO:0007669"/>
    <property type="project" value="UniProtKB-ARBA"/>
</dbReference>
<feature type="compositionally biased region" description="Low complexity" evidence="1">
    <location>
        <begin position="705"/>
        <end position="718"/>
    </location>
</feature>
<proteinExistence type="predicted"/>
<protein>
    <submittedName>
        <fullName evidence="3">MH2 domain-containing protein</fullName>
    </submittedName>
</protein>
<dbReference type="InterPro" id="IPR017855">
    <property type="entry name" value="SMAD-like_dom_sf"/>
</dbReference>
<dbReference type="GO" id="GO:0051239">
    <property type="term" value="P:regulation of multicellular organismal process"/>
    <property type="evidence" value="ECO:0007669"/>
    <property type="project" value="UniProtKB-ARBA"/>
</dbReference>
<feature type="compositionally biased region" description="Pro residues" evidence="1">
    <location>
        <begin position="506"/>
        <end position="515"/>
    </location>
</feature>
<dbReference type="InterPro" id="IPR008984">
    <property type="entry name" value="SMAD_FHA_dom_sf"/>
</dbReference>
<dbReference type="PANTHER" id="PTHR22742:SF2">
    <property type="entry name" value="EXPANSION, ISOFORM A-RELATED"/>
    <property type="match status" value="1"/>
</dbReference>
<evidence type="ECO:0000313" key="3">
    <source>
        <dbReference type="EnsemblMetazoa" id="CJA13691.1"/>
    </source>
</evidence>
<feature type="compositionally biased region" description="Low complexity" evidence="1">
    <location>
        <begin position="544"/>
        <end position="559"/>
    </location>
</feature>
<feature type="compositionally biased region" description="Pro residues" evidence="1">
    <location>
        <begin position="568"/>
        <end position="579"/>
    </location>
</feature>
<feature type="region of interest" description="Disordered" evidence="1">
    <location>
        <begin position="654"/>
        <end position="729"/>
    </location>
</feature>
<evidence type="ECO:0000256" key="1">
    <source>
        <dbReference type="SAM" id="MobiDB-lite"/>
    </source>
</evidence>
<dbReference type="FunFam" id="2.60.200.10:FF:000006">
    <property type="entry name" value="Expansion, isoform A"/>
    <property type="match status" value="1"/>
</dbReference>
<dbReference type="SUPFAM" id="SSF49879">
    <property type="entry name" value="SMAD/FHA domain"/>
    <property type="match status" value="1"/>
</dbReference>
<dbReference type="SMART" id="SM00524">
    <property type="entry name" value="DWB"/>
    <property type="match status" value="1"/>
</dbReference>
<evidence type="ECO:0000313" key="4">
    <source>
        <dbReference type="Proteomes" id="UP000005237"/>
    </source>
</evidence>
<reference evidence="3" key="2">
    <citation type="submission" date="2022-06" db="UniProtKB">
        <authorList>
            <consortium name="EnsemblMetazoa"/>
        </authorList>
    </citation>
    <scope>IDENTIFICATION</scope>
    <source>
        <strain evidence="3">DF5081</strain>
    </source>
</reference>
<reference evidence="4" key="1">
    <citation type="submission" date="2010-08" db="EMBL/GenBank/DDBJ databases">
        <authorList>
            <consortium name="Caenorhabditis japonica Sequencing Consortium"/>
            <person name="Wilson R.K."/>
        </authorList>
    </citation>
    <scope>NUCLEOTIDE SEQUENCE [LARGE SCALE GENOMIC DNA]</scope>
    <source>
        <strain evidence="4">DF5081</strain>
    </source>
</reference>